<gene>
    <name evidence="2" type="ordered locus">Cgl1794</name>
</gene>
<dbReference type="eggNOG" id="ENOG5032KZ3">
    <property type="taxonomic scope" value="Bacteria"/>
</dbReference>
<dbReference type="GeneID" id="1019752"/>
<evidence type="ECO:0000313" key="2">
    <source>
        <dbReference type="EMBL" id="BAB99187.1"/>
    </source>
</evidence>
<accession>Q8NPL8</accession>
<sequence>MANFRSKDKDGNVINPNASTKGVDLVVNVYDSAKHVTEKGNTVHFVDVQVAQIPIDADGTRANANLAPQTMPHLHLDTKDGQRNTGVAYSDAQIQAMQTVAAQGRNHMTPLLSKDGETVGYSMLVKADVMFPKTKDGKSLPAVMNTKSLQPSGVPISDAMNIQQQQFMAVAMNRQAAEAQKAAQAQATQAQAPQVAPQPVMQNQQFQAPVPQGQQPAYAGAPVYADAVAHATAQQQAAAAQAPQAPAGNPFNQPPAVAAALAPQTQPPAVAAALAPQTQQPAAQPQMDNEPPF</sequence>
<dbReference type="STRING" id="196627.cg2014"/>
<organism evidence="2 3">
    <name type="scientific">Corynebacterium glutamicum (strain ATCC 13032 / DSM 20300 / JCM 1318 / BCRC 11384 / CCUG 27702 / LMG 3730 / NBRC 12168 / NCIMB 10025 / NRRL B-2784 / 534)</name>
    <dbReference type="NCBI Taxonomy" id="196627"/>
    <lineage>
        <taxon>Bacteria</taxon>
        <taxon>Bacillati</taxon>
        <taxon>Actinomycetota</taxon>
        <taxon>Actinomycetes</taxon>
        <taxon>Mycobacteriales</taxon>
        <taxon>Corynebacteriaceae</taxon>
        <taxon>Corynebacterium</taxon>
    </lineage>
</organism>
<keyword evidence="3" id="KW-1185">Reference proteome</keyword>
<dbReference type="KEGG" id="cgl:Cgl1794"/>
<accession>Q6M4I6</accession>
<dbReference type="OrthoDB" id="9937790at2"/>
<dbReference type="RefSeq" id="WP_011014637.1">
    <property type="nucleotide sequence ID" value="NC_003450.3"/>
</dbReference>
<feature type="compositionally biased region" description="Low complexity" evidence="1">
    <location>
        <begin position="239"/>
        <end position="286"/>
    </location>
</feature>
<dbReference type="PATRIC" id="fig|196627.13.peg.1742"/>
<proteinExistence type="predicted"/>
<dbReference type="Proteomes" id="UP000000582">
    <property type="component" value="Chromosome"/>
</dbReference>
<evidence type="ECO:0000313" key="3">
    <source>
        <dbReference type="Proteomes" id="UP000000582"/>
    </source>
</evidence>
<dbReference type="BioCyc" id="CORYNE:G18NG-11386-MONOMER"/>
<dbReference type="AlphaFoldDB" id="Q8NPL8"/>
<feature type="region of interest" description="Disordered" evidence="1">
    <location>
        <begin position="239"/>
        <end position="293"/>
    </location>
</feature>
<name>Q8NPL8_CORGL</name>
<reference evidence="3" key="1">
    <citation type="journal article" date="2003" name="Appl. Microbiol. Biotechnol.">
        <title>The Corynebacterium glutamicum genome: features and impacts on biotechnological processes.</title>
        <authorList>
            <person name="Ikeda M."/>
            <person name="Nakagawa S."/>
        </authorList>
    </citation>
    <scope>NUCLEOTIDE SEQUENCE [LARGE SCALE GENOMIC DNA]</scope>
    <source>
        <strain evidence="3">ATCC 13032 / DSM 20300 / BCRC 11384 / JCM 1318 / LMG 3730 / NCIMB 10025</strain>
    </source>
</reference>
<protein>
    <submittedName>
        <fullName evidence="2">Uncharacterized protein</fullName>
    </submittedName>
</protein>
<dbReference type="EMBL" id="BA000036">
    <property type="protein sequence ID" value="BAB99187.1"/>
    <property type="molecule type" value="Genomic_DNA"/>
</dbReference>
<dbReference type="HOGENOM" id="CLU_949023_0_0_11"/>
<evidence type="ECO:0000256" key="1">
    <source>
        <dbReference type="SAM" id="MobiDB-lite"/>
    </source>
</evidence>
<dbReference type="KEGG" id="cgb:cg2014"/>